<feature type="region of interest" description="Disordered" evidence="4">
    <location>
        <begin position="341"/>
        <end position="490"/>
    </location>
</feature>
<dbReference type="SMART" id="SM00326">
    <property type="entry name" value="SH3"/>
    <property type="match status" value="1"/>
</dbReference>
<dbReference type="Pfam" id="PF00018">
    <property type="entry name" value="SH3_1"/>
    <property type="match status" value="1"/>
</dbReference>
<reference evidence="7" key="1">
    <citation type="journal article" date="2022" name="bioRxiv">
        <title>Genomics of Preaxostyla Flagellates Illuminates Evolutionary Transitions and the Path Towards Mitochondrial Loss.</title>
        <authorList>
            <person name="Novak L.V.F."/>
            <person name="Treitli S.C."/>
            <person name="Pyrih J."/>
            <person name="Halakuc P."/>
            <person name="Pipaliya S.V."/>
            <person name="Vacek V."/>
            <person name="Brzon O."/>
            <person name="Soukal P."/>
            <person name="Eme L."/>
            <person name="Dacks J.B."/>
            <person name="Karnkowska A."/>
            <person name="Elias M."/>
            <person name="Hampl V."/>
        </authorList>
    </citation>
    <scope>NUCLEOTIDE SEQUENCE</scope>
    <source>
        <strain evidence="7">RCP-MX</strain>
    </source>
</reference>
<dbReference type="InterPro" id="IPR000198">
    <property type="entry name" value="RhoGAP_dom"/>
</dbReference>
<evidence type="ECO:0000256" key="4">
    <source>
        <dbReference type="SAM" id="MobiDB-lite"/>
    </source>
</evidence>
<sequence>MSNRSATGKTARTHNCSRQLSSSLDRLVVRNSFLFAFLCASAHNPARPTKSELESRGILRPEQNAKRVTTWAQIKSLLSQFLVRRPKREDLVMRNIIRDIPRLYRLPLEEVLQREGRRVPCFVGQAIRMIEERGLREEGIYRIAGLTTEIQSLIGNLEENPLAEIPPTTGIHAVSGALKRFLRDLPVPLLPFDLYDDFLDANDPDSGIDPAARDARLMALMGQVPLSHRDLIMALIAHLNKVAALSAVNKMSTANVAVIFGPCFMRSREPKASSLLFDAPGQVRVVAWLLANEKPLQTAYPVPDLEELLQVTHPAPAAAATATPVPGAAASAAPAAAPAPVATAAEAQPRHSVVPKARVVPPPPPPRQEASAGSGSGSAPAAKAQSAGPMAFPAPPAGRPAHPAGTAASASPPASAASTAAATAAPAAPPRNAASPSPRAGPQPPSRKQPAQSPSPAHAGATPASAAPSTAAASSSSAAPRAPARNKHKEPIAKAVAKHDFQGNPANTPTELSFRKGDRIDVYRRDASGWWIGALEGTAVMGWFPDSFVAECPADAPQ</sequence>
<name>A0ABQ8UTR5_9EUKA</name>
<feature type="compositionally biased region" description="Low complexity" evidence="4">
    <location>
        <begin position="454"/>
        <end position="483"/>
    </location>
</feature>
<dbReference type="PRINTS" id="PR00452">
    <property type="entry name" value="SH3DOMAIN"/>
</dbReference>
<keyword evidence="8" id="KW-1185">Reference proteome</keyword>
<feature type="compositionally biased region" description="Low complexity" evidence="4">
    <location>
        <begin position="399"/>
        <end position="438"/>
    </location>
</feature>
<dbReference type="InterPro" id="IPR050729">
    <property type="entry name" value="Rho-GAP"/>
</dbReference>
<dbReference type="SUPFAM" id="SSF48350">
    <property type="entry name" value="GTPase activation domain, GAP"/>
    <property type="match status" value="1"/>
</dbReference>
<dbReference type="InterPro" id="IPR001452">
    <property type="entry name" value="SH3_domain"/>
</dbReference>
<keyword evidence="2" id="KW-0343">GTPase activation</keyword>
<dbReference type="Pfam" id="PF00620">
    <property type="entry name" value="RhoGAP"/>
    <property type="match status" value="1"/>
</dbReference>
<dbReference type="PROSITE" id="PS50238">
    <property type="entry name" value="RHOGAP"/>
    <property type="match status" value="1"/>
</dbReference>
<evidence type="ECO:0000256" key="3">
    <source>
        <dbReference type="PROSITE-ProRule" id="PRU00192"/>
    </source>
</evidence>
<dbReference type="Proteomes" id="UP001141327">
    <property type="component" value="Unassembled WGS sequence"/>
</dbReference>
<dbReference type="PANTHER" id="PTHR23176:SF129">
    <property type="entry name" value="RHO GTPASE ACTIVATING PROTEIN AT 16F, ISOFORM E-RELATED"/>
    <property type="match status" value="1"/>
</dbReference>
<keyword evidence="1 3" id="KW-0728">SH3 domain</keyword>
<feature type="domain" description="SH3" evidence="5">
    <location>
        <begin position="490"/>
        <end position="554"/>
    </location>
</feature>
<evidence type="ECO:0000256" key="2">
    <source>
        <dbReference type="ARBA" id="ARBA00022468"/>
    </source>
</evidence>
<proteinExistence type="predicted"/>
<feature type="compositionally biased region" description="Low complexity" evidence="4">
    <location>
        <begin position="370"/>
        <end position="391"/>
    </location>
</feature>
<dbReference type="SMART" id="SM00324">
    <property type="entry name" value="RhoGAP"/>
    <property type="match status" value="1"/>
</dbReference>
<evidence type="ECO:0000256" key="1">
    <source>
        <dbReference type="ARBA" id="ARBA00022443"/>
    </source>
</evidence>
<feature type="domain" description="Rho-GAP" evidence="6">
    <location>
        <begin position="106"/>
        <end position="297"/>
    </location>
</feature>
<evidence type="ECO:0000313" key="7">
    <source>
        <dbReference type="EMBL" id="KAJ4460110.1"/>
    </source>
</evidence>
<gene>
    <name evidence="7" type="ORF">PAPYR_3841</name>
</gene>
<organism evidence="7 8">
    <name type="scientific">Paratrimastix pyriformis</name>
    <dbReference type="NCBI Taxonomy" id="342808"/>
    <lineage>
        <taxon>Eukaryota</taxon>
        <taxon>Metamonada</taxon>
        <taxon>Preaxostyla</taxon>
        <taxon>Paratrimastigidae</taxon>
        <taxon>Paratrimastix</taxon>
    </lineage>
</organism>
<comment type="caution">
    <text evidence="7">The sequence shown here is derived from an EMBL/GenBank/DDBJ whole genome shotgun (WGS) entry which is preliminary data.</text>
</comment>
<evidence type="ECO:0000259" key="6">
    <source>
        <dbReference type="PROSITE" id="PS50238"/>
    </source>
</evidence>
<accession>A0ABQ8UTR5</accession>
<dbReference type="EMBL" id="JAPMOS010000015">
    <property type="protein sequence ID" value="KAJ4460110.1"/>
    <property type="molecule type" value="Genomic_DNA"/>
</dbReference>
<dbReference type="InterPro" id="IPR036028">
    <property type="entry name" value="SH3-like_dom_sf"/>
</dbReference>
<evidence type="ECO:0000259" key="5">
    <source>
        <dbReference type="PROSITE" id="PS50002"/>
    </source>
</evidence>
<dbReference type="Gene3D" id="1.10.555.10">
    <property type="entry name" value="Rho GTPase activation protein"/>
    <property type="match status" value="1"/>
</dbReference>
<evidence type="ECO:0000313" key="8">
    <source>
        <dbReference type="Proteomes" id="UP001141327"/>
    </source>
</evidence>
<dbReference type="PANTHER" id="PTHR23176">
    <property type="entry name" value="RHO/RAC/CDC GTPASE-ACTIVATING PROTEIN"/>
    <property type="match status" value="1"/>
</dbReference>
<dbReference type="PROSITE" id="PS50002">
    <property type="entry name" value="SH3"/>
    <property type="match status" value="1"/>
</dbReference>
<dbReference type="Gene3D" id="2.30.30.40">
    <property type="entry name" value="SH3 Domains"/>
    <property type="match status" value="1"/>
</dbReference>
<dbReference type="Gene3D" id="6.10.140.1750">
    <property type="match status" value="1"/>
</dbReference>
<dbReference type="SUPFAM" id="SSF50044">
    <property type="entry name" value="SH3-domain"/>
    <property type="match status" value="1"/>
</dbReference>
<dbReference type="CDD" id="cd00174">
    <property type="entry name" value="SH3"/>
    <property type="match status" value="1"/>
</dbReference>
<dbReference type="InterPro" id="IPR008936">
    <property type="entry name" value="Rho_GTPase_activation_prot"/>
</dbReference>
<protein>
    <submittedName>
        <fullName evidence="7">Rho GTPase-activating protein 15</fullName>
    </submittedName>
</protein>
<dbReference type="CDD" id="cd00159">
    <property type="entry name" value="RhoGAP"/>
    <property type="match status" value="1"/>
</dbReference>